<proteinExistence type="predicted"/>
<dbReference type="PROSITE" id="PS51318">
    <property type="entry name" value="TAT"/>
    <property type="match status" value="1"/>
</dbReference>
<dbReference type="AlphaFoldDB" id="A0A4R1PG89"/>
<gene>
    <name evidence="2" type="ORF">EV691_13417</name>
</gene>
<organism evidence="2 3">
    <name type="scientific">Azotobacter chroococcum</name>
    <dbReference type="NCBI Taxonomy" id="353"/>
    <lineage>
        <taxon>Bacteria</taxon>
        <taxon>Pseudomonadati</taxon>
        <taxon>Pseudomonadota</taxon>
        <taxon>Gammaproteobacteria</taxon>
        <taxon>Pseudomonadales</taxon>
        <taxon>Pseudomonadaceae</taxon>
        <taxon>Azotobacter</taxon>
    </lineage>
</organism>
<protein>
    <recommendedName>
        <fullName evidence="4">Twin-arginine translocation signal domain-containing protein</fullName>
    </recommendedName>
</protein>
<keyword evidence="1" id="KW-0732">Signal</keyword>
<accession>A0A4R1PG89</accession>
<evidence type="ECO:0000313" key="3">
    <source>
        <dbReference type="Proteomes" id="UP000295169"/>
    </source>
</evidence>
<dbReference type="RefSeq" id="WP_207390225.1">
    <property type="nucleotide sequence ID" value="NZ_JBHLST010000014.1"/>
</dbReference>
<dbReference type="Gene3D" id="3.20.20.80">
    <property type="entry name" value="Glycosidases"/>
    <property type="match status" value="1"/>
</dbReference>
<dbReference type="SUPFAM" id="SSF51445">
    <property type="entry name" value="(Trans)glycosidases"/>
    <property type="match status" value="1"/>
</dbReference>
<evidence type="ECO:0000256" key="1">
    <source>
        <dbReference type="SAM" id="SignalP"/>
    </source>
</evidence>
<feature type="chain" id="PRO_5020412863" description="Twin-arginine translocation signal domain-containing protein" evidence="1">
    <location>
        <begin position="30"/>
        <end position="115"/>
    </location>
</feature>
<name>A0A4R1PG89_9GAMM</name>
<sequence>MYSRRNFLKTTALPTAGLLWLSLQGGIYATSAQTGQDRWCNAVIHQVYPRSFADANGDAIGDFAGINNFSGQPVELEPSVGLRDIAGEAVVSNYAPRNALGRHLALQPSLGTPTA</sequence>
<evidence type="ECO:0000313" key="2">
    <source>
        <dbReference type="EMBL" id="TCL22234.1"/>
    </source>
</evidence>
<dbReference type="Proteomes" id="UP000295169">
    <property type="component" value="Unassembled WGS sequence"/>
</dbReference>
<dbReference type="EMBL" id="SMMU01000034">
    <property type="protein sequence ID" value="TCL22234.1"/>
    <property type="molecule type" value="Genomic_DNA"/>
</dbReference>
<dbReference type="InterPro" id="IPR006311">
    <property type="entry name" value="TAT_signal"/>
</dbReference>
<dbReference type="InterPro" id="IPR017853">
    <property type="entry name" value="GH"/>
</dbReference>
<comment type="caution">
    <text evidence="2">The sequence shown here is derived from an EMBL/GenBank/DDBJ whole genome shotgun (WGS) entry which is preliminary data.</text>
</comment>
<reference evidence="2 3" key="1">
    <citation type="submission" date="2019-03" db="EMBL/GenBank/DDBJ databases">
        <title>Genomic Encyclopedia of Type Strains, Phase IV (KMG-IV): sequencing the most valuable type-strain genomes for metagenomic binning, comparative biology and taxonomic classification.</title>
        <authorList>
            <person name="Goeker M."/>
        </authorList>
    </citation>
    <scope>NUCLEOTIDE SEQUENCE [LARGE SCALE GENOMIC DNA]</scope>
    <source>
        <strain evidence="2 3">DSM 2286</strain>
    </source>
</reference>
<evidence type="ECO:0008006" key="4">
    <source>
        <dbReference type="Google" id="ProtNLM"/>
    </source>
</evidence>
<feature type="signal peptide" evidence="1">
    <location>
        <begin position="1"/>
        <end position="29"/>
    </location>
</feature>